<dbReference type="SUPFAM" id="SSF56059">
    <property type="entry name" value="Glutathione synthetase ATP-binding domain-like"/>
    <property type="match status" value="1"/>
</dbReference>
<sequence length="355" mass="39272">MPPFSFWSKARGLPRAEFAASLARRYTFGMFSRTRVAVLRGGPSSEYGASLKTGATVLSHLPEQYHPLDVFIDREGIWHLHGRVRRPESILGSIDAVWNALHGEYGEDGTLQHILETHHIPFSGSRRLGSSLAQNKHLAKKIIKRFGINTPVSRLIRREEVTSIGDLALELCRTFPQPSIVKPAQKGSSIGVSVAKTADELVLALTAALGLSEAVLVEEYIDGKEAVCGVIENYRGLALYPLLPAEVVLPNDSFFLDEESRWGGIARYSCPGRFSAGEKSKLQKLAQKVHYLLGLRHYSSSEFIIHPRRGIFFIEVDALPCLGVNISPYRESLLAVGIPTAHFLNHVLESALQER</sequence>
<feature type="domain" description="ATP-grasp" evidence="5">
    <location>
        <begin position="140"/>
        <end position="349"/>
    </location>
</feature>
<keyword evidence="4" id="KW-0547">Nucleotide-binding</keyword>
<accession>A0A1G2MG68</accession>
<evidence type="ECO:0000313" key="7">
    <source>
        <dbReference type="Proteomes" id="UP000176493"/>
    </source>
</evidence>
<dbReference type="InterPro" id="IPR013815">
    <property type="entry name" value="ATP_grasp_subdomain_1"/>
</dbReference>
<comment type="similarity">
    <text evidence="1">Belongs to the D-alanine--D-alanine ligase family.</text>
</comment>
<dbReference type="InterPro" id="IPR016185">
    <property type="entry name" value="PreATP-grasp_dom_sf"/>
</dbReference>
<protein>
    <recommendedName>
        <fullName evidence="5">ATP-grasp domain-containing protein</fullName>
    </recommendedName>
</protein>
<evidence type="ECO:0000259" key="5">
    <source>
        <dbReference type="PROSITE" id="PS50975"/>
    </source>
</evidence>
<dbReference type="Proteomes" id="UP000176493">
    <property type="component" value="Unassembled WGS sequence"/>
</dbReference>
<evidence type="ECO:0000256" key="1">
    <source>
        <dbReference type="ARBA" id="ARBA00010871"/>
    </source>
</evidence>
<dbReference type="InterPro" id="IPR011095">
    <property type="entry name" value="Dala_Dala_lig_C"/>
</dbReference>
<dbReference type="Pfam" id="PF07478">
    <property type="entry name" value="Dala_Dala_lig_C"/>
    <property type="match status" value="1"/>
</dbReference>
<dbReference type="PROSITE" id="PS50975">
    <property type="entry name" value="ATP_GRASP"/>
    <property type="match status" value="1"/>
</dbReference>
<name>A0A1G2MG68_9BACT</name>
<reference evidence="6 7" key="1">
    <citation type="journal article" date="2016" name="Nat. Commun.">
        <title>Thousands of microbial genomes shed light on interconnected biogeochemical processes in an aquifer system.</title>
        <authorList>
            <person name="Anantharaman K."/>
            <person name="Brown C.T."/>
            <person name="Hug L.A."/>
            <person name="Sharon I."/>
            <person name="Castelle C.J."/>
            <person name="Probst A.J."/>
            <person name="Thomas B.C."/>
            <person name="Singh A."/>
            <person name="Wilkins M.J."/>
            <person name="Karaoz U."/>
            <person name="Brodie E.L."/>
            <person name="Williams K.H."/>
            <person name="Hubbard S.S."/>
            <person name="Banfield J.F."/>
        </authorList>
    </citation>
    <scope>NUCLEOTIDE SEQUENCE [LARGE SCALE GENOMIC DNA]</scope>
</reference>
<gene>
    <name evidence="6" type="ORF">A2W52_03125</name>
</gene>
<dbReference type="InterPro" id="IPR011127">
    <property type="entry name" value="Dala_Dala_lig_N"/>
</dbReference>
<dbReference type="GO" id="GO:0046872">
    <property type="term" value="F:metal ion binding"/>
    <property type="evidence" value="ECO:0007669"/>
    <property type="project" value="InterPro"/>
</dbReference>
<keyword evidence="3" id="KW-0961">Cell wall biogenesis/degradation</keyword>
<dbReference type="InterPro" id="IPR011761">
    <property type="entry name" value="ATP-grasp"/>
</dbReference>
<dbReference type="Gene3D" id="3.30.1490.20">
    <property type="entry name" value="ATP-grasp fold, A domain"/>
    <property type="match status" value="1"/>
</dbReference>
<keyword evidence="2" id="KW-0436">Ligase</keyword>
<dbReference type="GO" id="GO:0008716">
    <property type="term" value="F:D-alanine-D-alanine ligase activity"/>
    <property type="evidence" value="ECO:0007669"/>
    <property type="project" value="InterPro"/>
</dbReference>
<evidence type="ECO:0000313" key="6">
    <source>
        <dbReference type="EMBL" id="OHA22878.1"/>
    </source>
</evidence>
<dbReference type="AlphaFoldDB" id="A0A1G2MG68"/>
<dbReference type="Pfam" id="PF01820">
    <property type="entry name" value="Dala_Dala_lig_N"/>
    <property type="match status" value="1"/>
</dbReference>
<dbReference type="SUPFAM" id="SSF52440">
    <property type="entry name" value="PreATP-grasp domain"/>
    <property type="match status" value="1"/>
</dbReference>
<dbReference type="Gene3D" id="3.30.470.20">
    <property type="entry name" value="ATP-grasp fold, B domain"/>
    <property type="match status" value="1"/>
</dbReference>
<organism evidence="6 7">
    <name type="scientific">Candidatus Taylorbacteria bacterium RIFCSPHIGHO2_02_49_25</name>
    <dbReference type="NCBI Taxonomy" id="1802305"/>
    <lineage>
        <taxon>Bacteria</taxon>
        <taxon>Candidatus Tayloriibacteriota</taxon>
    </lineage>
</organism>
<evidence type="ECO:0000256" key="4">
    <source>
        <dbReference type="PROSITE-ProRule" id="PRU00409"/>
    </source>
</evidence>
<evidence type="ECO:0000256" key="3">
    <source>
        <dbReference type="ARBA" id="ARBA00023316"/>
    </source>
</evidence>
<evidence type="ECO:0000256" key="2">
    <source>
        <dbReference type="ARBA" id="ARBA00022598"/>
    </source>
</evidence>
<comment type="caution">
    <text evidence="6">The sequence shown here is derived from an EMBL/GenBank/DDBJ whole genome shotgun (WGS) entry which is preliminary data.</text>
</comment>
<dbReference type="PANTHER" id="PTHR23132:SF23">
    <property type="entry name" value="D-ALANINE--D-ALANINE LIGASE B"/>
    <property type="match status" value="1"/>
</dbReference>
<dbReference type="Gene3D" id="3.40.50.20">
    <property type="match status" value="1"/>
</dbReference>
<dbReference type="EMBL" id="MHRJ01000019">
    <property type="protein sequence ID" value="OHA22878.1"/>
    <property type="molecule type" value="Genomic_DNA"/>
</dbReference>
<keyword evidence="4" id="KW-0067">ATP-binding</keyword>
<dbReference type="PANTHER" id="PTHR23132">
    <property type="entry name" value="D-ALANINE--D-ALANINE LIGASE"/>
    <property type="match status" value="1"/>
</dbReference>
<proteinExistence type="inferred from homology"/>
<dbReference type="GO" id="GO:0071555">
    <property type="term" value="P:cell wall organization"/>
    <property type="evidence" value="ECO:0007669"/>
    <property type="project" value="UniProtKB-KW"/>
</dbReference>
<dbReference type="GO" id="GO:0005524">
    <property type="term" value="F:ATP binding"/>
    <property type="evidence" value="ECO:0007669"/>
    <property type="project" value="UniProtKB-UniRule"/>
</dbReference>